<dbReference type="Gene3D" id="3.30.565.10">
    <property type="entry name" value="Histidine kinase-like ATPase, C-terminal domain"/>
    <property type="match status" value="1"/>
</dbReference>
<proteinExistence type="predicted"/>
<keyword evidence="5 9" id="KW-0418">Kinase</keyword>
<name>A0ABU1AHN7_9BACT</name>
<dbReference type="SMART" id="SM00387">
    <property type="entry name" value="HATPase_c"/>
    <property type="match status" value="1"/>
</dbReference>
<dbReference type="EC" id="2.7.13.3" evidence="2"/>
<protein>
    <recommendedName>
        <fullName evidence="2">histidine kinase</fullName>
        <ecNumber evidence="2">2.7.13.3</ecNumber>
    </recommendedName>
</protein>
<evidence type="ECO:0000256" key="2">
    <source>
        <dbReference type="ARBA" id="ARBA00012438"/>
    </source>
</evidence>
<sequence length="370" mass="41479">MTSATESELRKTIHDLEQRLEIALLSANQVWWEWDLPTGILKTHAIKDCILGYDLGKIRHHEEFWMDALPPEEREPVRKSLREHLDGENDFWEMEHRYRDPAGEYKWVLEAGKVLERASDGSPLRMVGITQRIHEKKQQEQALKEKNEELIQALKLKDMLLAGAAHDVKNALTAGICAAGLLREQNRIAGPELELIEDSLRQSAKLIASVQELAAGQLTQLEDDRVDLTHVIQSSSDFYRLSAQAKGLDLRTQVQVTNIRRLDGSALRRILDNLVGNAIKFTSHGEVSIVDRSTGNEVIIEVLDTGRGIPHGQHEKIFVPFNRLASDLEGSGLGLSICQNLANKLGGQLAYHPNRPTGSIFRLNLPISAV</sequence>
<evidence type="ECO:0000256" key="1">
    <source>
        <dbReference type="ARBA" id="ARBA00000085"/>
    </source>
</evidence>
<evidence type="ECO:0000259" key="7">
    <source>
        <dbReference type="PROSITE" id="PS50109"/>
    </source>
</evidence>
<dbReference type="Pfam" id="PF02518">
    <property type="entry name" value="HATPase_c"/>
    <property type="match status" value="1"/>
</dbReference>
<evidence type="ECO:0000259" key="8">
    <source>
        <dbReference type="PROSITE" id="PS50113"/>
    </source>
</evidence>
<dbReference type="Gene3D" id="3.30.450.20">
    <property type="entry name" value="PAS domain"/>
    <property type="match status" value="1"/>
</dbReference>
<dbReference type="InterPro" id="IPR005467">
    <property type="entry name" value="His_kinase_dom"/>
</dbReference>
<keyword evidence="4" id="KW-0808">Transferase</keyword>
<dbReference type="NCBIfam" id="TIGR00229">
    <property type="entry name" value="sensory_box"/>
    <property type="match status" value="1"/>
</dbReference>
<evidence type="ECO:0000313" key="9">
    <source>
        <dbReference type="EMBL" id="MDQ8194334.1"/>
    </source>
</evidence>
<feature type="domain" description="Histidine kinase" evidence="7">
    <location>
        <begin position="163"/>
        <end position="369"/>
    </location>
</feature>
<dbReference type="EMBL" id="JARXIC010000010">
    <property type="protein sequence ID" value="MDQ8194334.1"/>
    <property type="molecule type" value="Genomic_DNA"/>
</dbReference>
<dbReference type="CDD" id="cd00130">
    <property type="entry name" value="PAS"/>
    <property type="match status" value="1"/>
</dbReference>
<dbReference type="PRINTS" id="PR00344">
    <property type="entry name" value="BCTRLSENSOR"/>
</dbReference>
<dbReference type="Proteomes" id="UP001243717">
    <property type="component" value="Unassembled WGS sequence"/>
</dbReference>
<evidence type="ECO:0000313" key="10">
    <source>
        <dbReference type="Proteomes" id="UP001243717"/>
    </source>
</evidence>
<evidence type="ECO:0000256" key="5">
    <source>
        <dbReference type="ARBA" id="ARBA00022777"/>
    </source>
</evidence>
<dbReference type="SUPFAM" id="SSF47384">
    <property type="entry name" value="Homodimeric domain of signal transducing histidine kinase"/>
    <property type="match status" value="1"/>
</dbReference>
<dbReference type="InterPro" id="IPR004358">
    <property type="entry name" value="Sig_transdc_His_kin-like_C"/>
</dbReference>
<dbReference type="PANTHER" id="PTHR43304:SF1">
    <property type="entry name" value="PAC DOMAIN-CONTAINING PROTEIN"/>
    <property type="match status" value="1"/>
</dbReference>
<dbReference type="CDD" id="cd00082">
    <property type="entry name" value="HisKA"/>
    <property type="match status" value="1"/>
</dbReference>
<dbReference type="InterPro" id="IPR000700">
    <property type="entry name" value="PAS-assoc_C"/>
</dbReference>
<reference evidence="9 10" key="1">
    <citation type="submission" date="2023-04" db="EMBL/GenBank/DDBJ databases">
        <title>A novel bacteria isolated from coastal sediment.</title>
        <authorList>
            <person name="Liu X.-J."/>
            <person name="Du Z.-J."/>
        </authorList>
    </citation>
    <scope>NUCLEOTIDE SEQUENCE [LARGE SCALE GENOMIC DNA]</scope>
    <source>
        <strain evidence="9 10">SDUM461004</strain>
    </source>
</reference>
<dbReference type="Pfam" id="PF08447">
    <property type="entry name" value="PAS_3"/>
    <property type="match status" value="1"/>
</dbReference>
<dbReference type="InterPro" id="IPR036890">
    <property type="entry name" value="HATPase_C_sf"/>
</dbReference>
<dbReference type="SUPFAM" id="SSF55874">
    <property type="entry name" value="ATPase domain of HSP90 chaperone/DNA topoisomerase II/histidine kinase"/>
    <property type="match status" value="1"/>
</dbReference>
<dbReference type="InterPro" id="IPR003661">
    <property type="entry name" value="HisK_dim/P_dom"/>
</dbReference>
<dbReference type="PROSITE" id="PS50109">
    <property type="entry name" value="HIS_KIN"/>
    <property type="match status" value="1"/>
</dbReference>
<dbReference type="InterPro" id="IPR013655">
    <property type="entry name" value="PAS_fold_3"/>
</dbReference>
<dbReference type="InterPro" id="IPR035965">
    <property type="entry name" value="PAS-like_dom_sf"/>
</dbReference>
<dbReference type="InterPro" id="IPR036097">
    <property type="entry name" value="HisK_dim/P_sf"/>
</dbReference>
<comment type="caution">
    <text evidence="9">The sequence shown here is derived from an EMBL/GenBank/DDBJ whole genome shotgun (WGS) entry which is preliminary data.</text>
</comment>
<comment type="catalytic activity">
    <reaction evidence="1">
        <text>ATP + protein L-histidine = ADP + protein N-phospho-L-histidine.</text>
        <dbReference type="EC" id="2.7.13.3"/>
    </reaction>
</comment>
<keyword evidence="3" id="KW-0597">Phosphoprotein</keyword>
<organism evidence="9 10">
    <name type="scientific">Thalassobacterium sedimentorum</name>
    <dbReference type="NCBI Taxonomy" id="3041258"/>
    <lineage>
        <taxon>Bacteria</taxon>
        <taxon>Pseudomonadati</taxon>
        <taxon>Verrucomicrobiota</taxon>
        <taxon>Opitutia</taxon>
        <taxon>Puniceicoccales</taxon>
        <taxon>Coraliomargaritaceae</taxon>
        <taxon>Thalassobacterium</taxon>
    </lineage>
</organism>
<evidence type="ECO:0000256" key="3">
    <source>
        <dbReference type="ARBA" id="ARBA00022553"/>
    </source>
</evidence>
<feature type="coiled-coil region" evidence="6">
    <location>
        <begin position="129"/>
        <end position="157"/>
    </location>
</feature>
<dbReference type="InterPro" id="IPR003594">
    <property type="entry name" value="HATPase_dom"/>
</dbReference>
<evidence type="ECO:0000256" key="6">
    <source>
        <dbReference type="SAM" id="Coils"/>
    </source>
</evidence>
<dbReference type="SUPFAM" id="SSF55785">
    <property type="entry name" value="PYP-like sensor domain (PAS domain)"/>
    <property type="match status" value="1"/>
</dbReference>
<dbReference type="InterPro" id="IPR052162">
    <property type="entry name" value="Sensor_kinase/Photoreceptor"/>
</dbReference>
<accession>A0ABU1AHN7</accession>
<keyword evidence="6" id="KW-0175">Coiled coil</keyword>
<dbReference type="GO" id="GO:0016301">
    <property type="term" value="F:kinase activity"/>
    <property type="evidence" value="ECO:0007669"/>
    <property type="project" value="UniProtKB-KW"/>
</dbReference>
<gene>
    <name evidence="9" type="ORF">QEH59_07850</name>
</gene>
<dbReference type="RefSeq" id="WP_308984814.1">
    <property type="nucleotide sequence ID" value="NZ_JARXIC010000010.1"/>
</dbReference>
<feature type="domain" description="PAC" evidence="8">
    <location>
        <begin position="92"/>
        <end position="145"/>
    </location>
</feature>
<evidence type="ECO:0000256" key="4">
    <source>
        <dbReference type="ARBA" id="ARBA00022679"/>
    </source>
</evidence>
<dbReference type="PROSITE" id="PS50113">
    <property type="entry name" value="PAC"/>
    <property type="match status" value="1"/>
</dbReference>
<dbReference type="PANTHER" id="PTHR43304">
    <property type="entry name" value="PHYTOCHROME-LIKE PROTEIN CPH1"/>
    <property type="match status" value="1"/>
</dbReference>
<keyword evidence="10" id="KW-1185">Reference proteome</keyword>
<dbReference type="InterPro" id="IPR000014">
    <property type="entry name" value="PAS"/>
</dbReference>